<feature type="region of interest" description="Disordered" evidence="1">
    <location>
        <begin position="1"/>
        <end position="29"/>
    </location>
</feature>
<protein>
    <submittedName>
        <fullName evidence="2">Uncharacterized protein</fullName>
    </submittedName>
</protein>
<comment type="caution">
    <text evidence="2">The sequence shown here is derived from an EMBL/GenBank/DDBJ whole genome shotgun (WGS) entry which is preliminary data.</text>
</comment>
<dbReference type="Proteomes" id="UP000494106">
    <property type="component" value="Unassembled WGS sequence"/>
</dbReference>
<gene>
    <name evidence="2" type="ORF">APLA_LOCUS9366</name>
</gene>
<dbReference type="OrthoDB" id="10571929at2759"/>
<dbReference type="EMBL" id="CADEBC010000519">
    <property type="protein sequence ID" value="CAB3243158.1"/>
    <property type="molecule type" value="Genomic_DNA"/>
</dbReference>
<evidence type="ECO:0000313" key="3">
    <source>
        <dbReference type="Proteomes" id="UP000494106"/>
    </source>
</evidence>
<name>A0A8S1A9K0_ARCPL</name>
<organism evidence="2 3">
    <name type="scientific">Arctia plantaginis</name>
    <name type="common">Wood tiger moth</name>
    <name type="synonym">Phalaena plantaginis</name>
    <dbReference type="NCBI Taxonomy" id="874455"/>
    <lineage>
        <taxon>Eukaryota</taxon>
        <taxon>Metazoa</taxon>
        <taxon>Ecdysozoa</taxon>
        <taxon>Arthropoda</taxon>
        <taxon>Hexapoda</taxon>
        <taxon>Insecta</taxon>
        <taxon>Pterygota</taxon>
        <taxon>Neoptera</taxon>
        <taxon>Endopterygota</taxon>
        <taxon>Lepidoptera</taxon>
        <taxon>Glossata</taxon>
        <taxon>Ditrysia</taxon>
        <taxon>Noctuoidea</taxon>
        <taxon>Erebidae</taxon>
        <taxon>Arctiinae</taxon>
        <taxon>Arctia</taxon>
    </lineage>
</organism>
<dbReference type="AlphaFoldDB" id="A0A8S1A9K0"/>
<feature type="region of interest" description="Disordered" evidence="1">
    <location>
        <begin position="63"/>
        <end position="93"/>
    </location>
</feature>
<accession>A0A8S1A9K0</accession>
<keyword evidence="3" id="KW-1185">Reference proteome</keyword>
<feature type="compositionally biased region" description="Basic and acidic residues" evidence="1">
    <location>
        <begin position="64"/>
        <end position="76"/>
    </location>
</feature>
<evidence type="ECO:0000313" key="2">
    <source>
        <dbReference type="EMBL" id="CAB3243158.1"/>
    </source>
</evidence>
<reference evidence="2 3" key="1">
    <citation type="submission" date="2020-04" db="EMBL/GenBank/DDBJ databases">
        <authorList>
            <person name="Wallbank WR R."/>
            <person name="Pardo Diaz C."/>
            <person name="Kozak K."/>
            <person name="Martin S."/>
            <person name="Jiggins C."/>
            <person name="Moest M."/>
            <person name="Warren A I."/>
            <person name="Byers J.R.P. K."/>
            <person name="Montejo-Kovacevich G."/>
            <person name="Yen C E."/>
        </authorList>
    </citation>
    <scope>NUCLEOTIDE SEQUENCE [LARGE SCALE GENOMIC DNA]</scope>
</reference>
<sequence length="93" mass="10759">MRRRDRDVRGDHGVPHCDRGVPDDHDVPHDAHGVVARGVHLYVLRDGLERAYFHVFDEEQCSETNKHDLDHDRDGDGFAQQLLQPLRQRGRSV</sequence>
<evidence type="ECO:0000256" key="1">
    <source>
        <dbReference type="SAM" id="MobiDB-lite"/>
    </source>
</evidence>
<proteinExistence type="predicted"/>